<dbReference type="Proteomes" id="UP000272010">
    <property type="component" value="Plasmid pYEE3"/>
</dbReference>
<dbReference type="InterPro" id="IPR006118">
    <property type="entry name" value="Recombinase_CS"/>
</dbReference>
<dbReference type="PROSITE" id="PS51736">
    <property type="entry name" value="RECOMBINASES_3"/>
    <property type="match status" value="1"/>
</dbReference>
<dbReference type="PROSITE" id="PS00398">
    <property type="entry name" value="RECOMBINASES_2"/>
    <property type="match status" value="1"/>
</dbReference>
<feature type="active site" description="O-(5'-phospho-DNA)-serine intermediate" evidence="6 7">
    <location>
        <position position="10"/>
    </location>
</feature>
<dbReference type="Proteomes" id="UP000324507">
    <property type="component" value="Plasmid unnamed1"/>
</dbReference>
<dbReference type="SUPFAM" id="SSF53041">
    <property type="entry name" value="Resolvase-like"/>
    <property type="match status" value="1"/>
</dbReference>
<dbReference type="Pfam" id="PF00239">
    <property type="entry name" value="Resolvase"/>
    <property type="match status" value="1"/>
</dbReference>
<dbReference type="RefSeq" id="WP_120444759.1">
    <property type="nucleotide sequence ID" value="NZ_CAUQGX010000023.1"/>
</dbReference>
<reference evidence="10 12" key="3">
    <citation type="submission" date="2019-09" db="EMBL/GenBank/DDBJ databases">
        <title>FDA dAtabase for Regulatory Grade micrObial Sequences (FDA-ARGOS): Supporting development and validation of Infectious Disease Dx tests.</title>
        <authorList>
            <person name="Sciortino C."/>
            <person name="Tallon L."/>
            <person name="Sadzewicz L."/>
            <person name="Vavikolanu K."/>
            <person name="Mehta A."/>
            <person name="Aluvathingal J."/>
            <person name="Nadendla S."/>
            <person name="Nandy P."/>
            <person name="Geyer C."/>
            <person name="Yan Y."/>
            <person name="Sichtig H."/>
        </authorList>
    </citation>
    <scope>NUCLEOTIDE SEQUENCE [LARGE SCALE GENOMIC DNA]</scope>
    <source>
        <strain evidence="10 12">FDAARGOS_643</strain>
        <plasmid evidence="10 12">unnamed1</plasmid>
    </source>
</reference>
<dbReference type="Gene3D" id="3.40.50.1390">
    <property type="entry name" value="Resolvase, N-terminal catalytic domain"/>
    <property type="match status" value="1"/>
</dbReference>
<evidence type="ECO:0000259" key="8">
    <source>
        <dbReference type="PROSITE" id="PS51736"/>
    </source>
</evidence>
<reference evidence="9" key="1">
    <citation type="journal article" date="2018" name="Front. Microbiol.">
        <title>Genome Structure of the Opportunistic Pathogen Paracoccus yeei (Alphaproteobacteria) and Identification of Putative Virulence Factors.</title>
        <authorList>
            <person name="Lasek R."/>
            <person name="Szuplewska M."/>
            <person name="Mitura M."/>
            <person name="Decewicz P."/>
            <person name="Chmielowska C."/>
            <person name="Pawlot A."/>
            <person name="Sentkowska D."/>
            <person name="Czarnecki J."/>
            <person name="Bartosik D."/>
        </authorList>
    </citation>
    <scope>NUCLEOTIDE SEQUENCE</scope>
    <source>
        <strain evidence="9">CCUG 32053</strain>
        <plasmid evidence="9">pYEE3</plasmid>
    </source>
</reference>
<sequence>MTLIGYARVSTTEQDLALQLDALRAAGTTRIFEDRGVSGARTERPGLNAALSFLRDGDTLVVWKLDRLGRSMTHLLQTVSELEGRGVGFRSLTENIDTTTPAGRLVFHIFGALGQFERDLIRERTNARLAAAAARGRKGGRPAAATPERLARARQFIATGLTVREAAARVKIGKSALYAALKADAAIHEADK</sequence>
<dbReference type="AlphaFoldDB" id="A0A386UTM0"/>
<evidence type="ECO:0000256" key="1">
    <source>
        <dbReference type="ARBA" id="ARBA00009913"/>
    </source>
</evidence>
<protein>
    <submittedName>
        <fullName evidence="9">Recombinase family protein</fullName>
    </submittedName>
</protein>
<dbReference type="InterPro" id="IPR036162">
    <property type="entry name" value="Resolvase-like_N_sf"/>
</dbReference>
<dbReference type="EMBL" id="CP044078">
    <property type="protein sequence ID" value="QEU06626.1"/>
    <property type="molecule type" value="Genomic_DNA"/>
</dbReference>
<dbReference type="SUPFAM" id="SSF46689">
    <property type="entry name" value="Homeodomain-like"/>
    <property type="match status" value="1"/>
</dbReference>
<organism evidence="9 11">
    <name type="scientific">Paracoccus yeei</name>
    <dbReference type="NCBI Taxonomy" id="147645"/>
    <lineage>
        <taxon>Bacteria</taxon>
        <taxon>Pseudomonadati</taxon>
        <taxon>Pseudomonadota</taxon>
        <taxon>Alphaproteobacteria</taxon>
        <taxon>Rhodobacterales</taxon>
        <taxon>Paracoccaceae</taxon>
        <taxon>Paracoccus</taxon>
    </lineage>
</organism>
<feature type="domain" description="Resolvase/invertase-type recombinase catalytic" evidence="8">
    <location>
        <begin position="2"/>
        <end position="136"/>
    </location>
</feature>
<dbReference type="GO" id="GO:0000150">
    <property type="term" value="F:DNA strand exchange activity"/>
    <property type="evidence" value="ECO:0007669"/>
    <property type="project" value="UniProtKB-KW"/>
</dbReference>
<evidence type="ECO:0000256" key="6">
    <source>
        <dbReference type="PIRSR" id="PIRSR606118-50"/>
    </source>
</evidence>
<dbReference type="InterPro" id="IPR050639">
    <property type="entry name" value="SSR_resolvase"/>
</dbReference>
<dbReference type="PANTHER" id="PTHR30461">
    <property type="entry name" value="DNA-INVERTASE FROM LAMBDOID PROPHAGE"/>
    <property type="match status" value="1"/>
</dbReference>
<evidence type="ECO:0000313" key="12">
    <source>
        <dbReference type="Proteomes" id="UP000324507"/>
    </source>
</evidence>
<comment type="similarity">
    <text evidence="1">Belongs to the site-specific recombinase resolvase family.</text>
</comment>
<evidence type="ECO:0000256" key="7">
    <source>
        <dbReference type="PROSITE-ProRule" id="PRU10137"/>
    </source>
</evidence>
<evidence type="ECO:0000256" key="4">
    <source>
        <dbReference type="ARBA" id="ARBA00023125"/>
    </source>
</evidence>
<keyword evidence="9" id="KW-0614">Plasmid</keyword>
<accession>A0A386UTM0</accession>
<evidence type="ECO:0000313" key="11">
    <source>
        <dbReference type="Proteomes" id="UP000272010"/>
    </source>
</evidence>
<reference evidence="11" key="2">
    <citation type="submission" date="2018-07" db="EMBL/GenBank/DDBJ databases">
        <title>Genome Structure of the Opportunistic Pathogen Paracoccus yeei (Alphaproteobacteria) and Identification of Putative Virulence Factors.</title>
        <authorList>
            <person name="Lasek R."/>
            <person name="Szuplewska M."/>
            <person name="Mitura M."/>
            <person name="Decewicz P."/>
            <person name="Chmielowska C."/>
            <person name="Pawlot A."/>
            <person name="Sentkowska D."/>
            <person name="Czarnecki J."/>
            <person name="Bartosik D."/>
        </authorList>
    </citation>
    <scope>NUCLEOTIDE SEQUENCE [LARGE SCALE GENOMIC DNA]</scope>
    <source>
        <strain evidence="11">CCUG 32053</strain>
        <plasmid evidence="11">pyee3</plasmid>
    </source>
</reference>
<dbReference type="InterPro" id="IPR009057">
    <property type="entry name" value="Homeodomain-like_sf"/>
</dbReference>
<gene>
    <name evidence="10" type="ORF">FOB51_00730</name>
    <name evidence="9" type="ORF">PY32053_04246</name>
</gene>
<geneLocation type="plasmid" evidence="10">
    <name>unnamed1</name>
</geneLocation>
<dbReference type="InterPro" id="IPR006119">
    <property type="entry name" value="Resolv_N"/>
</dbReference>
<dbReference type="FunFam" id="3.40.50.1390:FF:000001">
    <property type="entry name" value="DNA recombinase"/>
    <property type="match status" value="1"/>
</dbReference>
<geneLocation type="plasmid" evidence="11">
    <name>pyee3</name>
</geneLocation>
<dbReference type="EMBL" id="CP031081">
    <property type="protein sequence ID" value="AYF03776.1"/>
    <property type="molecule type" value="Genomic_DNA"/>
</dbReference>
<dbReference type="GO" id="GO:0003677">
    <property type="term" value="F:DNA binding"/>
    <property type="evidence" value="ECO:0007669"/>
    <property type="project" value="UniProtKB-KW"/>
</dbReference>
<keyword evidence="5" id="KW-0233">DNA recombination</keyword>
<keyword evidence="3" id="KW-0230">DNA invertase</keyword>
<keyword evidence="4" id="KW-0238">DNA-binding</keyword>
<evidence type="ECO:0000256" key="2">
    <source>
        <dbReference type="ARBA" id="ARBA00022908"/>
    </source>
</evidence>
<evidence type="ECO:0000256" key="3">
    <source>
        <dbReference type="ARBA" id="ARBA00023100"/>
    </source>
</evidence>
<dbReference type="SMART" id="SM00857">
    <property type="entry name" value="Resolvase"/>
    <property type="match status" value="1"/>
</dbReference>
<proteinExistence type="inferred from homology"/>
<geneLocation type="plasmid" evidence="9">
    <name>pYEE3</name>
</geneLocation>
<evidence type="ECO:0000313" key="10">
    <source>
        <dbReference type="EMBL" id="QEU06626.1"/>
    </source>
</evidence>
<name>A0A386UTM0_9RHOB</name>
<dbReference type="GO" id="GO:0015074">
    <property type="term" value="P:DNA integration"/>
    <property type="evidence" value="ECO:0007669"/>
    <property type="project" value="UniProtKB-KW"/>
</dbReference>
<evidence type="ECO:0000256" key="5">
    <source>
        <dbReference type="ARBA" id="ARBA00023172"/>
    </source>
</evidence>
<dbReference type="PROSITE" id="PS00397">
    <property type="entry name" value="RECOMBINASES_1"/>
    <property type="match status" value="1"/>
</dbReference>
<keyword evidence="2" id="KW-0229">DNA integration</keyword>
<dbReference type="PANTHER" id="PTHR30461:SF2">
    <property type="entry name" value="SERINE RECOMBINASE PINE-RELATED"/>
    <property type="match status" value="1"/>
</dbReference>
<dbReference type="CDD" id="cd03768">
    <property type="entry name" value="SR_ResInv"/>
    <property type="match status" value="1"/>
</dbReference>
<evidence type="ECO:0000313" key="9">
    <source>
        <dbReference type="EMBL" id="AYF03776.1"/>
    </source>
</evidence>